<sequence length="171" mass="20316">MELVYKISYFRMYDHYLPKLTQVLKCLNAEDLWKREGEANSIGGIVLHICEHVKRNTIRYSNPNVNFEKGIEEYFPTKSLSAEMLLEIVEEVFREWGNKYIKACKGRTEIDLHSLLHLVEHTSYHLGQVVDRTKSLKRERFNFCQNGINEKDLRTKVENTKIFERESFIIE</sequence>
<accession>A0A1J9VQZ4</accession>
<dbReference type="GeneID" id="87593082"/>
<protein>
    <recommendedName>
        <fullName evidence="3">Group-specific protein</fullName>
    </recommendedName>
</protein>
<dbReference type="SUPFAM" id="SSF109854">
    <property type="entry name" value="DinB/YfiT-like putative metalloenzymes"/>
    <property type="match status" value="1"/>
</dbReference>
<reference evidence="1 2" key="1">
    <citation type="submission" date="2016-06" db="EMBL/GenBank/DDBJ databases">
        <title>First insights into the genetic diversity and population structure of in the Bacillus cereus group bacteria from diverse marine environments.</title>
        <authorList>
            <person name="Liu Y."/>
            <person name="Lai Q."/>
            <person name="Shao Z."/>
        </authorList>
    </citation>
    <scope>NUCLEOTIDE SEQUENCE [LARGE SCALE GENOMIC DNA]</scope>
    <source>
        <strain evidence="1 2">NH24A2</strain>
    </source>
</reference>
<gene>
    <name evidence="1" type="ORF">BAU28_01390</name>
</gene>
<dbReference type="AlphaFoldDB" id="A0A1J9VQZ4"/>
<dbReference type="InterPro" id="IPR034660">
    <property type="entry name" value="DinB/YfiT-like"/>
</dbReference>
<proteinExistence type="predicted"/>
<name>A0A1J9VQZ4_9BACI</name>
<evidence type="ECO:0000313" key="1">
    <source>
        <dbReference type="EMBL" id="OJD77916.1"/>
    </source>
</evidence>
<comment type="caution">
    <text evidence="1">The sequence shown here is derived from an EMBL/GenBank/DDBJ whole genome shotgun (WGS) entry which is preliminary data.</text>
</comment>
<dbReference type="Gene3D" id="1.20.120.450">
    <property type="entry name" value="dinb family like domain"/>
    <property type="match status" value="1"/>
</dbReference>
<evidence type="ECO:0008006" key="3">
    <source>
        <dbReference type="Google" id="ProtNLM"/>
    </source>
</evidence>
<evidence type="ECO:0000313" key="2">
    <source>
        <dbReference type="Proteomes" id="UP000182788"/>
    </source>
</evidence>
<organism evidence="1 2">
    <name type="scientific">Bacillus paramycoides</name>
    <dbReference type="NCBI Taxonomy" id="2026194"/>
    <lineage>
        <taxon>Bacteria</taxon>
        <taxon>Bacillati</taxon>
        <taxon>Bacillota</taxon>
        <taxon>Bacilli</taxon>
        <taxon>Bacillales</taxon>
        <taxon>Bacillaceae</taxon>
        <taxon>Bacillus</taxon>
        <taxon>Bacillus cereus group</taxon>
    </lineage>
</organism>
<dbReference type="EMBL" id="MAOI01000079">
    <property type="protein sequence ID" value="OJD77916.1"/>
    <property type="molecule type" value="Genomic_DNA"/>
</dbReference>
<dbReference type="Proteomes" id="UP000182788">
    <property type="component" value="Unassembled WGS sequence"/>
</dbReference>
<dbReference type="RefSeq" id="WP_071719270.1">
    <property type="nucleotide sequence ID" value="NZ_CBCSHB010000004.1"/>
</dbReference>